<evidence type="ECO:0000256" key="8">
    <source>
        <dbReference type="RuleBase" id="RU366017"/>
    </source>
</evidence>
<evidence type="ECO:0000313" key="9">
    <source>
        <dbReference type="EMBL" id="KAJ3612649.1"/>
    </source>
</evidence>
<gene>
    <name evidence="9" type="ORF">NHX12_020915</name>
</gene>
<comment type="subcellular location">
    <subcellularLocation>
        <location evidence="1">Membrane</location>
        <topology evidence="1">Single-pass membrane protein</topology>
    </subcellularLocation>
</comment>
<keyword evidence="10" id="KW-1185">Reference proteome</keyword>
<comment type="caution">
    <text evidence="9">The sequence shown here is derived from an EMBL/GenBank/DDBJ whole genome shotgun (WGS) entry which is preliminary data.</text>
</comment>
<evidence type="ECO:0000256" key="2">
    <source>
        <dbReference type="ARBA" id="ARBA00007647"/>
    </source>
</evidence>
<keyword evidence="5" id="KW-0812">Transmembrane</keyword>
<dbReference type="GO" id="GO:0016757">
    <property type="term" value="F:glycosyltransferase activity"/>
    <property type="evidence" value="ECO:0007669"/>
    <property type="project" value="UniProtKB-UniRule"/>
</dbReference>
<accession>A0A9Q0ESU9</accession>
<dbReference type="OrthoDB" id="2526284at2759"/>
<evidence type="ECO:0000313" key="10">
    <source>
        <dbReference type="Proteomes" id="UP001148018"/>
    </source>
</evidence>
<dbReference type="PANTHER" id="PTHR21461">
    <property type="entry name" value="GLYCOSYLTRANSFERASE FAMILY 92 PROTEIN"/>
    <property type="match status" value="1"/>
</dbReference>
<dbReference type="InterPro" id="IPR008166">
    <property type="entry name" value="Glyco_transf_92"/>
</dbReference>
<dbReference type="GO" id="GO:0005737">
    <property type="term" value="C:cytoplasm"/>
    <property type="evidence" value="ECO:0007669"/>
    <property type="project" value="TreeGrafter"/>
</dbReference>
<comment type="similarity">
    <text evidence="2 8">Belongs to the glycosyltransferase 92 family.</text>
</comment>
<keyword evidence="4 8" id="KW-0808">Transferase</keyword>
<evidence type="ECO:0000256" key="5">
    <source>
        <dbReference type="ARBA" id="ARBA00022692"/>
    </source>
</evidence>
<dbReference type="AlphaFoldDB" id="A0A9Q0ESU9"/>
<organism evidence="9 10">
    <name type="scientific">Muraenolepis orangiensis</name>
    <name type="common">Patagonian moray cod</name>
    <dbReference type="NCBI Taxonomy" id="630683"/>
    <lineage>
        <taxon>Eukaryota</taxon>
        <taxon>Metazoa</taxon>
        <taxon>Chordata</taxon>
        <taxon>Craniata</taxon>
        <taxon>Vertebrata</taxon>
        <taxon>Euteleostomi</taxon>
        <taxon>Actinopterygii</taxon>
        <taxon>Neopterygii</taxon>
        <taxon>Teleostei</taxon>
        <taxon>Neoteleostei</taxon>
        <taxon>Acanthomorphata</taxon>
        <taxon>Zeiogadaria</taxon>
        <taxon>Gadariae</taxon>
        <taxon>Gadiformes</taxon>
        <taxon>Muraenolepidoidei</taxon>
        <taxon>Muraenolepididae</taxon>
        <taxon>Muraenolepis</taxon>
    </lineage>
</organism>
<keyword evidence="7" id="KW-0472">Membrane</keyword>
<keyword evidence="6" id="KW-1133">Transmembrane helix</keyword>
<dbReference type="Proteomes" id="UP001148018">
    <property type="component" value="Unassembled WGS sequence"/>
</dbReference>
<evidence type="ECO:0000256" key="6">
    <source>
        <dbReference type="ARBA" id="ARBA00022989"/>
    </source>
</evidence>
<dbReference type="GO" id="GO:0016020">
    <property type="term" value="C:membrane"/>
    <property type="evidence" value="ECO:0007669"/>
    <property type="project" value="UniProtKB-SubCell"/>
</dbReference>
<dbReference type="EMBL" id="JANIIK010000036">
    <property type="protein sequence ID" value="KAJ3612649.1"/>
    <property type="molecule type" value="Genomic_DNA"/>
</dbReference>
<keyword evidence="3 8" id="KW-0328">Glycosyltransferase</keyword>
<proteinExistence type="inferred from homology"/>
<evidence type="ECO:0000256" key="4">
    <source>
        <dbReference type="ARBA" id="ARBA00022679"/>
    </source>
</evidence>
<protein>
    <recommendedName>
        <fullName evidence="8">Glycosyltransferase family 92 protein</fullName>
        <ecNumber evidence="8">2.4.1.-</ecNumber>
    </recommendedName>
</protein>
<reference evidence="9" key="1">
    <citation type="submission" date="2022-07" db="EMBL/GenBank/DDBJ databases">
        <title>Chromosome-level genome of Muraenolepis orangiensis.</title>
        <authorList>
            <person name="Kim J."/>
        </authorList>
    </citation>
    <scope>NUCLEOTIDE SEQUENCE</scope>
    <source>
        <strain evidence="9">KU_S4_2022</strain>
        <tissue evidence="9">Muscle</tissue>
    </source>
</reference>
<dbReference type="PANTHER" id="PTHR21461:SF52">
    <property type="entry name" value="GLYCOSYLTRANSFERASE FAMILY 92 PROTEIN"/>
    <property type="match status" value="1"/>
</dbReference>
<evidence type="ECO:0000256" key="1">
    <source>
        <dbReference type="ARBA" id="ARBA00004167"/>
    </source>
</evidence>
<dbReference type="Pfam" id="PF01697">
    <property type="entry name" value="Glyco_transf_92"/>
    <property type="match status" value="1"/>
</dbReference>
<evidence type="ECO:0000256" key="3">
    <source>
        <dbReference type="ARBA" id="ARBA00022676"/>
    </source>
</evidence>
<name>A0A9Q0ESU9_9TELE</name>
<dbReference type="EC" id="2.4.1.-" evidence="8"/>
<evidence type="ECO:0000256" key="7">
    <source>
        <dbReference type="ARBA" id="ARBA00023136"/>
    </source>
</evidence>
<sequence length="383" mass="44416">MSLRRQRRKVFLVLTFLASLMGVVMVSLQQHWQADRREHHKDHQLTDTCLRVRSDTFTQVPGSKTLLINAFREHRTENASIRLLGIVLREEHTQWSRCVFCCQEDGEVVTVAAERTTHPSHYYFEYVTGDFLCQIPFGCNPRYAGLFSGDMDLTNLTLLPVLNQEAPERSSVPLKYTLCMPTMFNRYNNVLQFVQAMELYQLLGIQKAIIYKTSCSAIMETVLQYYSSNVSFETFMSDLEKTHGENVNFYFPNNVFPQEEMEENSSYDRPEWKHLPGTNLLMHMLREEDNSGYNTGKLVLDPRSVLQMEVHSVVRHFPGGRTERIQPDLGRLFHIRRKKDSKLKRSDLIRDEGLLKVAQTLVEKVNHALYYMGLNTATGLPPH</sequence>